<feature type="compositionally biased region" description="Acidic residues" evidence="1">
    <location>
        <begin position="1"/>
        <end position="11"/>
    </location>
</feature>
<organism evidence="2 3">
    <name type="scientific">Cyanidium caldarium</name>
    <name type="common">Red alga</name>
    <dbReference type="NCBI Taxonomy" id="2771"/>
    <lineage>
        <taxon>Eukaryota</taxon>
        <taxon>Rhodophyta</taxon>
        <taxon>Bangiophyceae</taxon>
        <taxon>Cyanidiales</taxon>
        <taxon>Cyanidiaceae</taxon>
        <taxon>Cyanidium</taxon>
    </lineage>
</organism>
<dbReference type="Proteomes" id="UP001301350">
    <property type="component" value="Unassembled WGS sequence"/>
</dbReference>
<feature type="compositionally biased region" description="Low complexity" evidence="1">
    <location>
        <begin position="16"/>
        <end position="37"/>
    </location>
</feature>
<gene>
    <name evidence="2" type="ORF">CDCA_CDCA05G1599</name>
</gene>
<dbReference type="AlphaFoldDB" id="A0AAV9ITF6"/>
<dbReference type="EMBL" id="JANCYW010000005">
    <property type="protein sequence ID" value="KAK4535574.1"/>
    <property type="molecule type" value="Genomic_DNA"/>
</dbReference>
<evidence type="ECO:0000313" key="2">
    <source>
        <dbReference type="EMBL" id="KAK4535574.1"/>
    </source>
</evidence>
<evidence type="ECO:0000313" key="3">
    <source>
        <dbReference type="Proteomes" id="UP001301350"/>
    </source>
</evidence>
<keyword evidence="3" id="KW-1185">Reference proteome</keyword>
<protein>
    <recommendedName>
        <fullName evidence="4">High light inducible protein</fullName>
    </recommendedName>
</protein>
<proteinExistence type="predicted"/>
<accession>A0AAV9ITF6</accession>
<comment type="caution">
    <text evidence="2">The sequence shown here is derived from an EMBL/GenBank/DDBJ whole genome shotgun (WGS) entry which is preliminary data.</text>
</comment>
<feature type="region of interest" description="Disordered" evidence="1">
    <location>
        <begin position="1"/>
        <end position="38"/>
    </location>
</feature>
<reference evidence="2 3" key="1">
    <citation type="submission" date="2022-07" db="EMBL/GenBank/DDBJ databases">
        <title>Genome-wide signatures of adaptation to extreme environments.</title>
        <authorList>
            <person name="Cho C.H."/>
            <person name="Yoon H.S."/>
        </authorList>
    </citation>
    <scope>NUCLEOTIDE SEQUENCE [LARGE SCALE GENOMIC DNA]</scope>
    <source>
        <strain evidence="2 3">DBV 063 E5</strain>
    </source>
</reference>
<sequence>MTADDSADDDSEQKRSSPSSPSSSWAPTSSNSPAAASLRDGLIDEDGFDWSGDIFEGDIGYDPKTDPMRYQFTEAELQEQQRAMTALSNKWRAERLAREARERRWFGFCPRAELLNARVAMFFFAVGMFTEYVTGQSMPQQIEYFLRILGIIE</sequence>
<name>A0AAV9ITF6_CYACA</name>
<dbReference type="SUPFAM" id="SSF103511">
    <property type="entry name" value="Chlorophyll a-b binding protein"/>
    <property type="match status" value="1"/>
</dbReference>
<evidence type="ECO:0000256" key="1">
    <source>
        <dbReference type="SAM" id="MobiDB-lite"/>
    </source>
</evidence>
<evidence type="ECO:0008006" key="4">
    <source>
        <dbReference type="Google" id="ProtNLM"/>
    </source>
</evidence>